<dbReference type="Proteomes" id="UP000238916">
    <property type="component" value="Unassembled WGS sequence"/>
</dbReference>
<name>A0A2U3LNQ7_9FIRM</name>
<dbReference type="Pfam" id="PF03551">
    <property type="entry name" value="PadR"/>
    <property type="match status" value="1"/>
</dbReference>
<dbReference type="Gene3D" id="1.10.10.10">
    <property type="entry name" value="Winged helix-like DNA-binding domain superfamily/Winged helix DNA-binding domain"/>
    <property type="match status" value="1"/>
</dbReference>
<dbReference type="InterPro" id="IPR036388">
    <property type="entry name" value="WH-like_DNA-bd_sf"/>
</dbReference>
<proteinExistence type="predicted"/>
<dbReference type="OrthoDB" id="9808762at2"/>
<evidence type="ECO:0000259" key="1">
    <source>
        <dbReference type="Pfam" id="PF03551"/>
    </source>
</evidence>
<dbReference type="SUPFAM" id="SSF46785">
    <property type="entry name" value="Winged helix' DNA-binding domain"/>
    <property type="match status" value="1"/>
</dbReference>
<dbReference type="InterPro" id="IPR036390">
    <property type="entry name" value="WH_DNA-bd_sf"/>
</dbReference>
<dbReference type="PANTHER" id="PTHR33169:SF27">
    <property type="entry name" value="TRANSCRIPTIONAL REGULATOR PADR FAMILY PROTEIN"/>
    <property type="match status" value="1"/>
</dbReference>
<evidence type="ECO:0000313" key="2">
    <source>
        <dbReference type="EMBL" id="SPF53466.1"/>
    </source>
</evidence>
<accession>A0A2U3LNQ7</accession>
<feature type="domain" description="Transcription regulator PadR N-terminal" evidence="1">
    <location>
        <begin position="13"/>
        <end position="85"/>
    </location>
</feature>
<dbReference type="EMBL" id="OMOF01000633">
    <property type="protein sequence ID" value="SPF53466.1"/>
    <property type="molecule type" value="Genomic_DNA"/>
</dbReference>
<dbReference type="InterPro" id="IPR052509">
    <property type="entry name" value="Metal_resp_DNA-bind_regulator"/>
</dbReference>
<gene>
    <name evidence="2" type="ORF">SBF1_6690003</name>
</gene>
<reference evidence="3" key="1">
    <citation type="submission" date="2018-02" db="EMBL/GenBank/DDBJ databases">
        <authorList>
            <person name="Hausmann B."/>
        </authorList>
    </citation>
    <scope>NUCLEOTIDE SEQUENCE [LARGE SCALE GENOMIC DNA]</scope>
    <source>
        <strain evidence="3">Peat soil MAG SbF1</strain>
    </source>
</reference>
<protein>
    <submittedName>
        <fullName evidence="2">Putative transcriptional regulator</fullName>
    </submittedName>
</protein>
<dbReference type="InterPro" id="IPR005149">
    <property type="entry name" value="Tscrpt_reg_PadR_N"/>
</dbReference>
<dbReference type="PANTHER" id="PTHR33169">
    <property type="entry name" value="PADR-FAMILY TRANSCRIPTIONAL REGULATOR"/>
    <property type="match status" value="1"/>
</dbReference>
<sequence>MKFMLSNVELLLIKFVKTKPSYAYEIERMIEDREIRVWVKIGGTTVYQVLDRLCNKGLLEFKIEKEGNMPQRKRYYVTENGNNAFDNATVKMLRNSEHYYFDLTIGLACRHFMEAEMFKQTIQERLIKLNDFVDHFNEKFEKVKELYPKKRLLVREYLLSHYQLEQTFLERILREADENEE</sequence>
<organism evidence="2 3">
    <name type="scientific">Candidatus Desulfosporosinus infrequens</name>
    <dbReference type="NCBI Taxonomy" id="2043169"/>
    <lineage>
        <taxon>Bacteria</taxon>
        <taxon>Bacillati</taxon>
        <taxon>Bacillota</taxon>
        <taxon>Clostridia</taxon>
        <taxon>Eubacteriales</taxon>
        <taxon>Desulfitobacteriaceae</taxon>
        <taxon>Desulfosporosinus</taxon>
    </lineage>
</organism>
<evidence type="ECO:0000313" key="3">
    <source>
        <dbReference type="Proteomes" id="UP000238916"/>
    </source>
</evidence>
<dbReference type="AlphaFoldDB" id="A0A2U3LNQ7"/>